<keyword evidence="5" id="KW-0472">Membrane</keyword>
<keyword evidence="3" id="KW-0378">Hydrolase</keyword>
<dbReference type="PROSITE" id="PS50830">
    <property type="entry name" value="TNASE_3"/>
    <property type="match status" value="1"/>
</dbReference>
<evidence type="ECO:0000259" key="6">
    <source>
        <dbReference type="PROSITE" id="PS50830"/>
    </source>
</evidence>
<feature type="transmembrane region" description="Helical" evidence="5">
    <location>
        <begin position="6"/>
        <end position="24"/>
    </location>
</feature>
<comment type="caution">
    <text evidence="7">The sequence shown here is derived from an EMBL/GenBank/DDBJ whole genome shotgun (WGS) entry which is preliminary data.</text>
</comment>
<feature type="transmembrane region" description="Helical" evidence="5">
    <location>
        <begin position="36"/>
        <end position="54"/>
    </location>
</feature>
<sequence>MGPAVMGISLLVFMAAAIMLVVYLFKRKSLKNVKHLFLVGLALFIFSLFLPGPTEESTSPDKKNEDENVEEKEETDQTKDDKEREEEKDKDKESADKSSDADEKDKKSNQEKNQDKTNGNSEGKVNNDPETGDSSGSSQTSDKPSPNSNLESARVTRVVDGDTIEIQYKGKTEDVRLLLVDTPETVHPSKPVQPYGPEASSFAKKALSGKQVQVEFDGPKRDHYDRLLAYIWVDGKMFNQLLLEKGLARLAYVYDPPYTHYDAYVKAQTKAVNANRGIWSINGYVTEEGFNDSASGNSSDGGSSSGSGSGSSGSDSGSSGSGSGEVIYDPDGPDRDCGDFDTHNQAQNFFEAAGGPNSDPHRLDRDGNGLACESLP</sequence>
<reference evidence="8" key="1">
    <citation type="journal article" date="2019" name="Int. J. Syst. Evol. Microbiol.">
        <title>The Global Catalogue of Microorganisms (GCM) 10K type strain sequencing project: providing services to taxonomists for standard genome sequencing and annotation.</title>
        <authorList>
            <consortium name="The Broad Institute Genomics Platform"/>
            <consortium name="The Broad Institute Genome Sequencing Center for Infectious Disease"/>
            <person name="Wu L."/>
            <person name="Ma J."/>
        </authorList>
    </citation>
    <scope>NUCLEOTIDE SEQUENCE [LARGE SCALE GENOMIC DNA]</scope>
    <source>
        <strain evidence="8">JCM 12389</strain>
    </source>
</reference>
<feature type="compositionally biased region" description="Basic and acidic residues" evidence="4">
    <location>
        <begin position="332"/>
        <end position="342"/>
    </location>
</feature>
<protein>
    <recommendedName>
        <fullName evidence="6">TNase-like domain-containing protein</fullName>
    </recommendedName>
</protein>
<dbReference type="EMBL" id="BAAADO010000003">
    <property type="protein sequence ID" value="GAA0493082.1"/>
    <property type="molecule type" value="Genomic_DNA"/>
</dbReference>
<dbReference type="Proteomes" id="UP001500880">
    <property type="component" value="Unassembled WGS sequence"/>
</dbReference>
<feature type="compositionally biased region" description="Low complexity" evidence="4">
    <location>
        <begin position="132"/>
        <end position="146"/>
    </location>
</feature>
<dbReference type="PANTHER" id="PTHR12302">
    <property type="entry name" value="EBNA2 BINDING PROTEIN P100"/>
    <property type="match status" value="1"/>
</dbReference>
<evidence type="ECO:0000256" key="5">
    <source>
        <dbReference type="SAM" id="Phobius"/>
    </source>
</evidence>
<gene>
    <name evidence="7" type="ORF">GCM10008986_19410</name>
</gene>
<keyword evidence="5" id="KW-0812">Transmembrane</keyword>
<evidence type="ECO:0000256" key="3">
    <source>
        <dbReference type="ARBA" id="ARBA00022801"/>
    </source>
</evidence>
<dbReference type="SUPFAM" id="SSF50199">
    <property type="entry name" value="Staphylococcal nuclease"/>
    <property type="match status" value="1"/>
</dbReference>
<name>A0ABP3L697_9BACI</name>
<dbReference type="Pfam" id="PF00565">
    <property type="entry name" value="SNase"/>
    <property type="match status" value="1"/>
</dbReference>
<dbReference type="CDD" id="cd00175">
    <property type="entry name" value="SNc"/>
    <property type="match status" value="1"/>
</dbReference>
<dbReference type="InterPro" id="IPR002071">
    <property type="entry name" value="Thermonucl_AS"/>
</dbReference>
<evidence type="ECO:0000256" key="1">
    <source>
        <dbReference type="ARBA" id="ARBA00022722"/>
    </source>
</evidence>
<dbReference type="InterPro" id="IPR016071">
    <property type="entry name" value="Staphylococal_nuclease_OB-fold"/>
</dbReference>
<dbReference type="SMART" id="SM00318">
    <property type="entry name" value="SNc"/>
    <property type="match status" value="1"/>
</dbReference>
<dbReference type="PANTHER" id="PTHR12302:SF3">
    <property type="entry name" value="SERINE_THREONINE-PROTEIN KINASE 31"/>
    <property type="match status" value="1"/>
</dbReference>
<evidence type="ECO:0000256" key="2">
    <source>
        <dbReference type="ARBA" id="ARBA00022759"/>
    </source>
</evidence>
<organism evidence="7 8">
    <name type="scientific">Salinibacillus aidingensis</name>
    <dbReference type="NCBI Taxonomy" id="237684"/>
    <lineage>
        <taxon>Bacteria</taxon>
        <taxon>Bacillati</taxon>
        <taxon>Bacillota</taxon>
        <taxon>Bacilli</taxon>
        <taxon>Bacillales</taxon>
        <taxon>Bacillaceae</taxon>
        <taxon>Salinibacillus</taxon>
    </lineage>
</organism>
<proteinExistence type="predicted"/>
<feature type="compositionally biased region" description="Basic and acidic residues" evidence="4">
    <location>
        <begin position="75"/>
        <end position="115"/>
    </location>
</feature>
<feature type="region of interest" description="Disordered" evidence="4">
    <location>
        <begin position="292"/>
        <end position="376"/>
    </location>
</feature>
<keyword evidence="2" id="KW-0255">Endonuclease</keyword>
<feature type="region of interest" description="Disordered" evidence="4">
    <location>
        <begin position="53"/>
        <end position="156"/>
    </location>
</feature>
<evidence type="ECO:0000313" key="8">
    <source>
        <dbReference type="Proteomes" id="UP001500880"/>
    </source>
</evidence>
<keyword evidence="5" id="KW-1133">Transmembrane helix</keyword>
<keyword evidence="8" id="KW-1185">Reference proteome</keyword>
<feature type="compositionally biased region" description="Low complexity" evidence="4">
    <location>
        <begin position="292"/>
        <end position="302"/>
    </location>
</feature>
<keyword evidence="1" id="KW-0540">Nuclease</keyword>
<evidence type="ECO:0000313" key="7">
    <source>
        <dbReference type="EMBL" id="GAA0493082.1"/>
    </source>
</evidence>
<dbReference type="Gene3D" id="2.40.50.90">
    <property type="match status" value="1"/>
</dbReference>
<dbReference type="PROSITE" id="PS01123">
    <property type="entry name" value="TNASE_1"/>
    <property type="match status" value="1"/>
</dbReference>
<feature type="domain" description="TNase-like" evidence="6">
    <location>
        <begin position="149"/>
        <end position="281"/>
    </location>
</feature>
<accession>A0ABP3L697</accession>
<evidence type="ECO:0000256" key="4">
    <source>
        <dbReference type="SAM" id="MobiDB-lite"/>
    </source>
</evidence>
<dbReference type="InterPro" id="IPR035437">
    <property type="entry name" value="SNase_OB-fold_sf"/>
</dbReference>